<evidence type="ECO:0000256" key="5">
    <source>
        <dbReference type="ARBA" id="ARBA00022801"/>
    </source>
</evidence>
<keyword evidence="2 7" id="KW-0819">tRNA processing</keyword>
<name>A0A6I4VTB4_9BACL</name>
<dbReference type="Gene3D" id="3.30.230.10">
    <property type="match status" value="1"/>
</dbReference>
<evidence type="ECO:0000256" key="4">
    <source>
        <dbReference type="ARBA" id="ARBA00022759"/>
    </source>
</evidence>
<organism evidence="9 10">
    <name type="scientific">Shimazuella alba</name>
    <dbReference type="NCBI Taxonomy" id="2690964"/>
    <lineage>
        <taxon>Bacteria</taxon>
        <taxon>Bacillati</taxon>
        <taxon>Bacillota</taxon>
        <taxon>Bacilli</taxon>
        <taxon>Bacillales</taxon>
        <taxon>Thermoactinomycetaceae</taxon>
        <taxon>Shimazuella</taxon>
    </lineage>
</organism>
<dbReference type="InterPro" id="IPR020539">
    <property type="entry name" value="RNase_P_CS"/>
</dbReference>
<dbReference type="FunFam" id="3.30.230.10:FF:000021">
    <property type="entry name" value="Ribonuclease P protein component"/>
    <property type="match status" value="1"/>
</dbReference>
<comment type="catalytic activity">
    <reaction evidence="7">
        <text>Endonucleolytic cleavage of RNA, removing 5'-extranucleotides from tRNA precursor.</text>
        <dbReference type="EC" id="3.1.26.5"/>
    </reaction>
</comment>
<evidence type="ECO:0000256" key="8">
    <source>
        <dbReference type="NCBIfam" id="TIGR00188"/>
    </source>
</evidence>
<dbReference type="NCBIfam" id="TIGR00188">
    <property type="entry name" value="rnpA"/>
    <property type="match status" value="1"/>
</dbReference>
<dbReference type="HAMAP" id="MF_00227">
    <property type="entry name" value="RNase_P"/>
    <property type="match status" value="1"/>
</dbReference>
<dbReference type="Pfam" id="PF00825">
    <property type="entry name" value="Ribonuclease_P"/>
    <property type="match status" value="1"/>
</dbReference>
<dbReference type="EC" id="3.1.26.5" evidence="7 8"/>
<comment type="function">
    <text evidence="1 7">RNaseP catalyzes the removal of the 5'-leader sequence from pre-tRNA to produce the mature 5'-terminus. It can also cleave other RNA substrates such as 4.5S RNA. The protein component plays an auxiliary but essential role in vivo by binding to the 5'-leader sequence and broadening the substrate specificity of the ribozyme.</text>
</comment>
<dbReference type="GO" id="GO:0030677">
    <property type="term" value="C:ribonuclease P complex"/>
    <property type="evidence" value="ECO:0007669"/>
    <property type="project" value="TreeGrafter"/>
</dbReference>
<evidence type="ECO:0000256" key="6">
    <source>
        <dbReference type="ARBA" id="ARBA00022884"/>
    </source>
</evidence>
<comment type="caution">
    <text evidence="9">The sequence shown here is derived from an EMBL/GenBank/DDBJ whole genome shotgun (WGS) entry which is preliminary data.</text>
</comment>
<dbReference type="InterPro" id="IPR000100">
    <property type="entry name" value="RNase_P"/>
</dbReference>
<dbReference type="InterPro" id="IPR014721">
    <property type="entry name" value="Ribsml_uS5_D2-typ_fold_subgr"/>
</dbReference>
<reference evidence="9 10" key="1">
    <citation type="submission" date="2019-12" db="EMBL/GenBank/DDBJ databases">
        <title>Whole-genome analyses of novel actinobacteria.</title>
        <authorList>
            <person name="Sahin N."/>
            <person name="Saygin H."/>
        </authorList>
    </citation>
    <scope>NUCLEOTIDE SEQUENCE [LARGE SCALE GENOMIC DNA]</scope>
    <source>
        <strain evidence="9 10">KC615</strain>
    </source>
</reference>
<dbReference type="GO" id="GO:0000049">
    <property type="term" value="F:tRNA binding"/>
    <property type="evidence" value="ECO:0007669"/>
    <property type="project" value="UniProtKB-UniRule"/>
</dbReference>
<dbReference type="SUPFAM" id="SSF54211">
    <property type="entry name" value="Ribosomal protein S5 domain 2-like"/>
    <property type="match status" value="1"/>
</dbReference>
<evidence type="ECO:0000256" key="3">
    <source>
        <dbReference type="ARBA" id="ARBA00022722"/>
    </source>
</evidence>
<evidence type="ECO:0000256" key="7">
    <source>
        <dbReference type="HAMAP-Rule" id="MF_00227"/>
    </source>
</evidence>
<keyword evidence="4 7" id="KW-0255">Endonuclease</keyword>
<dbReference type="InterPro" id="IPR020568">
    <property type="entry name" value="Ribosomal_Su5_D2-typ_SF"/>
</dbReference>
<evidence type="ECO:0000256" key="1">
    <source>
        <dbReference type="ARBA" id="ARBA00002663"/>
    </source>
</evidence>
<protein>
    <recommendedName>
        <fullName evidence="7 8">Ribonuclease P protein component</fullName>
        <shortName evidence="7">RNase P protein</shortName>
        <shortName evidence="7">RNaseP protein</shortName>
        <ecNumber evidence="7 8">3.1.26.5</ecNumber>
    </recommendedName>
    <alternativeName>
        <fullName evidence="7">Protein C5</fullName>
    </alternativeName>
</protein>
<dbReference type="GO" id="GO:0001682">
    <property type="term" value="P:tRNA 5'-leader removal"/>
    <property type="evidence" value="ECO:0007669"/>
    <property type="project" value="UniProtKB-UniRule"/>
</dbReference>
<evidence type="ECO:0000256" key="2">
    <source>
        <dbReference type="ARBA" id="ARBA00022694"/>
    </source>
</evidence>
<keyword evidence="6 7" id="KW-0694">RNA-binding</keyword>
<dbReference type="GO" id="GO:0042781">
    <property type="term" value="F:3'-tRNA processing endoribonuclease activity"/>
    <property type="evidence" value="ECO:0007669"/>
    <property type="project" value="TreeGrafter"/>
</dbReference>
<evidence type="ECO:0000313" key="10">
    <source>
        <dbReference type="Proteomes" id="UP000430692"/>
    </source>
</evidence>
<sequence>MEFILRWRKGAYFVQRAFRLKRRNDFRRVFRAGTSVANRQFVLYSFKRMDEGVSRVGISISRKIGKAVVRNRIKRLVKEIVRHWMDQIHPHMDIILIVRNPVVGLDYKETESCLRHVMKRANVFKEVPKVTKRSDQR</sequence>
<evidence type="ECO:0000313" key="9">
    <source>
        <dbReference type="EMBL" id="MXQ53080.1"/>
    </source>
</evidence>
<dbReference type="GO" id="GO:0004526">
    <property type="term" value="F:ribonuclease P activity"/>
    <property type="evidence" value="ECO:0007669"/>
    <property type="project" value="UniProtKB-UniRule"/>
</dbReference>
<accession>A0A6I4VTB4</accession>
<keyword evidence="5 7" id="KW-0378">Hydrolase</keyword>
<dbReference type="EMBL" id="WUUL01000002">
    <property type="protein sequence ID" value="MXQ53080.1"/>
    <property type="molecule type" value="Genomic_DNA"/>
</dbReference>
<keyword evidence="3 7" id="KW-0540">Nuclease</keyword>
<dbReference type="PROSITE" id="PS00648">
    <property type="entry name" value="RIBONUCLEASE_P"/>
    <property type="match status" value="1"/>
</dbReference>
<comment type="subunit">
    <text evidence="7">Consists of a catalytic RNA component (M1 or rnpB) and a protein subunit.</text>
</comment>
<proteinExistence type="inferred from homology"/>
<dbReference type="Proteomes" id="UP000430692">
    <property type="component" value="Unassembled WGS sequence"/>
</dbReference>
<gene>
    <name evidence="7 9" type="primary">rnpA</name>
    <name evidence="9" type="ORF">GSM42_04895</name>
</gene>
<dbReference type="PANTHER" id="PTHR33992">
    <property type="entry name" value="RIBONUCLEASE P PROTEIN COMPONENT"/>
    <property type="match status" value="1"/>
</dbReference>
<keyword evidence="10" id="KW-1185">Reference proteome</keyword>
<dbReference type="PANTHER" id="PTHR33992:SF1">
    <property type="entry name" value="RIBONUCLEASE P PROTEIN COMPONENT"/>
    <property type="match status" value="1"/>
</dbReference>
<comment type="similarity">
    <text evidence="7">Belongs to the RnpA family.</text>
</comment>
<dbReference type="AlphaFoldDB" id="A0A6I4VTB4"/>